<sequence length="81" mass="8848">MTTHGLPAKLTTTNRCTSRPPTAIFFSRESTNGAEGPNVAEVASRAFCEANAQLLLQQNKQERNEMRPALSTYSNRPGGPR</sequence>
<reference evidence="2 3" key="1">
    <citation type="journal article" date="2016" name="Mol. Biol. Evol.">
        <title>Comparative Genomics of Early-Diverging Mushroom-Forming Fungi Provides Insights into the Origins of Lignocellulose Decay Capabilities.</title>
        <authorList>
            <person name="Nagy L.G."/>
            <person name="Riley R."/>
            <person name="Tritt A."/>
            <person name="Adam C."/>
            <person name="Daum C."/>
            <person name="Floudas D."/>
            <person name="Sun H."/>
            <person name="Yadav J.S."/>
            <person name="Pangilinan J."/>
            <person name="Larsson K.H."/>
            <person name="Matsuura K."/>
            <person name="Barry K."/>
            <person name="Labutti K."/>
            <person name="Kuo R."/>
            <person name="Ohm R.A."/>
            <person name="Bhattacharya S.S."/>
            <person name="Shirouzu T."/>
            <person name="Yoshinaga Y."/>
            <person name="Martin F.M."/>
            <person name="Grigoriev I.V."/>
            <person name="Hibbett D.S."/>
        </authorList>
    </citation>
    <scope>NUCLEOTIDE SEQUENCE [LARGE SCALE GENOMIC DNA]</scope>
    <source>
        <strain evidence="2 3">CBS 109695</strain>
    </source>
</reference>
<organism evidence="2 3">
    <name type="scientific">Athelia psychrophila</name>
    <dbReference type="NCBI Taxonomy" id="1759441"/>
    <lineage>
        <taxon>Eukaryota</taxon>
        <taxon>Fungi</taxon>
        <taxon>Dikarya</taxon>
        <taxon>Basidiomycota</taxon>
        <taxon>Agaricomycotina</taxon>
        <taxon>Agaricomycetes</taxon>
        <taxon>Agaricomycetidae</taxon>
        <taxon>Atheliales</taxon>
        <taxon>Atheliaceae</taxon>
        <taxon>Athelia</taxon>
    </lineage>
</organism>
<feature type="compositionally biased region" description="Polar residues" evidence="1">
    <location>
        <begin position="10"/>
        <end position="20"/>
    </location>
</feature>
<evidence type="ECO:0000313" key="2">
    <source>
        <dbReference type="EMBL" id="KZP23207.1"/>
    </source>
</evidence>
<dbReference type="AlphaFoldDB" id="A0A166LQ84"/>
<keyword evidence="3" id="KW-1185">Reference proteome</keyword>
<dbReference type="Proteomes" id="UP000076532">
    <property type="component" value="Unassembled WGS sequence"/>
</dbReference>
<evidence type="ECO:0000256" key="1">
    <source>
        <dbReference type="SAM" id="MobiDB-lite"/>
    </source>
</evidence>
<feature type="region of interest" description="Disordered" evidence="1">
    <location>
        <begin position="1"/>
        <end position="20"/>
    </location>
</feature>
<feature type="non-terminal residue" evidence="2">
    <location>
        <position position="81"/>
    </location>
</feature>
<evidence type="ECO:0000313" key="3">
    <source>
        <dbReference type="Proteomes" id="UP000076532"/>
    </source>
</evidence>
<gene>
    <name evidence="2" type="ORF">FIBSPDRAFT_858880</name>
</gene>
<protein>
    <submittedName>
        <fullName evidence="2">Uncharacterized protein</fullName>
    </submittedName>
</protein>
<feature type="region of interest" description="Disordered" evidence="1">
    <location>
        <begin position="58"/>
        <end position="81"/>
    </location>
</feature>
<proteinExistence type="predicted"/>
<name>A0A166LQ84_9AGAM</name>
<dbReference type="EMBL" id="KV417534">
    <property type="protein sequence ID" value="KZP23207.1"/>
    <property type="molecule type" value="Genomic_DNA"/>
</dbReference>
<accession>A0A166LQ84</accession>